<dbReference type="InterPro" id="IPR032675">
    <property type="entry name" value="LRR_dom_sf"/>
</dbReference>
<dbReference type="Gene3D" id="3.80.10.10">
    <property type="entry name" value="Ribonuclease Inhibitor"/>
    <property type="match status" value="1"/>
</dbReference>
<name>A0A834XA09_9FABA</name>
<evidence type="ECO:0000256" key="8">
    <source>
        <dbReference type="SAM" id="SignalP"/>
    </source>
</evidence>
<gene>
    <name evidence="11" type="ORF">G2W53_003143</name>
</gene>
<keyword evidence="6" id="KW-1133">Transmembrane helix</keyword>
<dbReference type="PROSITE" id="PS51450">
    <property type="entry name" value="LRR"/>
    <property type="match status" value="1"/>
</dbReference>
<keyword evidence="11" id="KW-0808">Transferase</keyword>
<dbReference type="Proteomes" id="UP000634136">
    <property type="component" value="Unassembled WGS sequence"/>
</dbReference>
<evidence type="ECO:0000256" key="1">
    <source>
        <dbReference type="ARBA" id="ARBA00004167"/>
    </source>
</evidence>
<dbReference type="AlphaFoldDB" id="A0A834XA09"/>
<keyword evidence="11" id="KW-0675">Receptor</keyword>
<evidence type="ECO:0000256" key="6">
    <source>
        <dbReference type="ARBA" id="ARBA00022989"/>
    </source>
</evidence>
<keyword evidence="7" id="KW-0472">Membrane</keyword>
<protein>
    <submittedName>
        <fullName evidence="11">Putative LRR receptor-like serine/threonine-protein kinase</fullName>
    </submittedName>
</protein>
<keyword evidence="5" id="KW-0677">Repeat</keyword>
<dbReference type="PANTHER" id="PTHR45631:SF45">
    <property type="entry name" value="LEUCINE-RICH REPEAT (LRR) FAMILY PROTEIN"/>
    <property type="match status" value="1"/>
</dbReference>
<dbReference type="FunFam" id="3.80.10.10:FF:000129">
    <property type="entry name" value="Leucine-rich repeat receptor-like kinase"/>
    <property type="match status" value="1"/>
</dbReference>
<dbReference type="SUPFAM" id="SSF52058">
    <property type="entry name" value="L domain-like"/>
    <property type="match status" value="1"/>
</dbReference>
<dbReference type="GO" id="GO:0016020">
    <property type="term" value="C:membrane"/>
    <property type="evidence" value="ECO:0007669"/>
    <property type="project" value="UniProtKB-SubCell"/>
</dbReference>
<keyword evidence="3" id="KW-0812">Transmembrane</keyword>
<dbReference type="EMBL" id="JAAIUW010000002">
    <property type="protein sequence ID" value="KAF7840845.1"/>
    <property type="molecule type" value="Genomic_DNA"/>
</dbReference>
<dbReference type="GO" id="GO:0016301">
    <property type="term" value="F:kinase activity"/>
    <property type="evidence" value="ECO:0007669"/>
    <property type="project" value="UniProtKB-KW"/>
</dbReference>
<accession>A0A834XA09</accession>
<evidence type="ECO:0000256" key="2">
    <source>
        <dbReference type="ARBA" id="ARBA00022614"/>
    </source>
</evidence>
<dbReference type="InterPro" id="IPR024788">
    <property type="entry name" value="Malectin-like_Carb-bd_dom"/>
</dbReference>
<comment type="caution">
    <text evidence="11">The sequence shown here is derived from an EMBL/GenBank/DDBJ whole genome shotgun (WGS) entry which is preliminary data.</text>
</comment>
<sequence>MTSSVIFLCLVIIPILAHSGLSSQPPGYLIDCGGSTNVTLGSLTYVPDSGFINVGKSIPISAPNLLPILTTVRYFPNVSARKSCFSIPVIRGGKYLVRTIYYYGRYDGGTHPPVFDQIVDGTKWSIVNTTRDFASGLSSYYEVVAAAMGNSLSVCLARNVHTGNSHPFISALEVEKLDDSVYNPTNFEKNVLVTIARNTFGADGDIISFPDDNFNRMWQPFKDQNPVVTSQSNITSSDFWNLPPAKAFNSGITTSKGKKLEIQWPAVTLPATNYYIALYFQENRSPSPDSWRVFDVAINGQTYFSKLNATTKGVTVYAPEWPLSGRTHITLTPAEGMPVGPVINAGEVFQILPVGGRTLPRDVIAMESLAKSFKNPPPDWSGDPCLPRENSWTGVTCSHNQFSRVISVVLTNAGISGSLPPDIANLTSLAHLWLGGNKLTGKIPDLSGMNALETLHLENNELEGSIPPSVGKLPKLQEIVALVDHLPESA</sequence>
<feature type="domain" description="Leucine-rich repeat-containing N-terminal plant-type" evidence="9">
    <location>
        <begin position="361"/>
        <end position="398"/>
    </location>
</feature>
<dbReference type="PANTHER" id="PTHR45631">
    <property type="entry name" value="OS07G0107800 PROTEIN-RELATED"/>
    <property type="match status" value="1"/>
</dbReference>
<feature type="domain" description="Malectin-like" evidence="10">
    <location>
        <begin position="30"/>
        <end position="351"/>
    </location>
</feature>
<evidence type="ECO:0000256" key="7">
    <source>
        <dbReference type="ARBA" id="ARBA00023136"/>
    </source>
</evidence>
<keyword evidence="12" id="KW-1185">Reference proteome</keyword>
<dbReference type="Gene3D" id="2.60.120.430">
    <property type="entry name" value="Galactose-binding lectin"/>
    <property type="match status" value="2"/>
</dbReference>
<feature type="signal peptide" evidence="8">
    <location>
        <begin position="1"/>
        <end position="22"/>
    </location>
</feature>
<dbReference type="InterPro" id="IPR001611">
    <property type="entry name" value="Leu-rich_rpt"/>
</dbReference>
<keyword evidence="2" id="KW-0433">Leucine-rich repeat</keyword>
<dbReference type="Pfam" id="PF00560">
    <property type="entry name" value="LRR_1"/>
    <property type="match status" value="1"/>
</dbReference>
<evidence type="ECO:0000313" key="11">
    <source>
        <dbReference type="EMBL" id="KAF7840845.1"/>
    </source>
</evidence>
<dbReference type="OrthoDB" id="1394818at2759"/>
<feature type="chain" id="PRO_5032590268" evidence="8">
    <location>
        <begin position="23"/>
        <end position="490"/>
    </location>
</feature>
<evidence type="ECO:0000259" key="9">
    <source>
        <dbReference type="Pfam" id="PF08263"/>
    </source>
</evidence>
<keyword evidence="4 8" id="KW-0732">Signal</keyword>
<evidence type="ECO:0000256" key="5">
    <source>
        <dbReference type="ARBA" id="ARBA00022737"/>
    </source>
</evidence>
<dbReference type="Pfam" id="PF12819">
    <property type="entry name" value="Malectin_like"/>
    <property type="match status" value="1"/>
</dbReference>
<reference evidence="11" key="1">
    <citation type="submission" date="2020-09" db="EMBL/GenBank/DDBJ databases">
        <title>Genome-Enabled Discovery of Anthraquinone Biosynthesis in Senna tora.</title>
        <authorList>
            <person name="Kang S.-H."/>
            <person name="Pandey R.P."/>
            <person name="Lee C.-M."/>
            <person name="Sim J.-S."/>
            <person name="Jeong J.-T."/>
            <person name="Choi B.-S."/>
            <person name="Jung M."/>
            <person name="Ginzburg D."/>
            <person name="Zhao K."/>
            <person name="Won S.Y."/>
            <person name="Oh T.-J."/>
            <person name="Yu Y."/>
            <person name="Kim N.-H."/>
            <person name="Lee O.R."/>
            <person name="Lee T.-H."/>
            <person name="Bashyal P."/>
            <person name="Kim T.-S."/>
            <person name="Lee W.-H."/>
            <person name="Kawkins C."/>
            <person name="Kim C.-K."/>
            <person name="Kim J.S."/>
            <person name="Ahn B.O."/>
            <person name="Rhee S.Y."/>
            <person name="Sohng J.K."/>
        </authorList>
    </citation>
    <scope>NUCLEOTIDE SEQUENCE</scope>
    <source>
        <tissue evidence="11">Leaf</tissue>
    </source>
</reference>
<evidence type="ECO:0000313" key="12">
    <source>
        <dbReference type="Proteomes" id="UP000634136"/>
    </source>
</evidence>
<dbReference type="Pfam" id="PF08263">
    <property type="entry name" value="LRRNT_2"/>
    <property type="match status" value="1"/>
</dbReference>
<keyword evidence="11" id="KW-0418">Kinase</keyword>
<proteinExistence type="predicted"/>
<comment type="subcellular location">
    <subcellularLocation>
        <location evidence="1">Membrane</location>
        <topology evidence="1">Single-pass membrane protein</topology>
    </subcellularLocation>
</comment>
<dbReference type="InterPro" id="IPR013210">
    <property type="entry name" value="LRR_N_plant-typ"/>
</dbReference>
<evidence type="ECO:0000259" key="10">
    <source>
        <dbReference type="Pfam" id="PF12819"/>
    </source>
</evidence>
<organism evidence="11 12">
    <name type="scientific">Senna tora</name>
    <dbReference type="NCBI Taxonomy" id="362788"/>
    <lineage>
        <taxon>Eukaryota</taxon>
        <taxon>Viridiplantae</taxon>
        <taxon>Streptophyta</taxon>
        <taxon>Embryophyta</taxon>
        <taxon>Tracheophyta</taxon>
        <taxon>Spermatophyta</taxon>
        <taxon>Magnoliopsida</taxon>
        <taxon>eudicotyledons</taxon>
        <taxon>Gunneridae</taxon>
        <taxon>Pentapetalae</taxon>
        <taxon>rosids</taxon>
        <taxon>fabids</taxon>
        <taxon>Fabales</taxon>
        <taxon>Fabaceae</taxon>
        <taxon>Caesalpinioideae</taxon>
        <taxon>Cassia clade</taxon>
        <taxon>Senna</taxon>
    </lineage>
</organism>
<evidence type="ECO:0000256" key="3">
    <source>
        <dbReference type="ARBA" id="ARBA00022692"/>
    </source>
</evidence>
<evidence type="ECO:0000256" key="4">
    <source>
        <dbReference type="ARBA" id="ARBA00022729"/>
    </source>
</evidence>